<feature type="transmembrane region" description="Helical" evidence="8">
    <location>
        <begin position="429"/>
        <end position="448"/>
    </location>
</feature>
<proteinExistence type="inferred from homology"/>
<sequence>MVKTLDGKQIFRNGTALIYRRQTTILSAAFVLAVLMLASRLLGLLRLRILGSIFGTSSELDVYMAAFSWPDTIFQLLVMGALSSAFIPIFTDYIIKGEKKTAAYVASAVLNISLVFTFILMLGLFIVVSWFPALLAPGFSSEQLTHFSNLTKIMLLGQPFLVLSGFLTSVLQSYQRFLLPALAATLYNVGIIAGAIWLTPLFGIYGPAWGVVIGAILFFLAQIPLVRTLKIDLRPVFDFRHEGVVTIGKLSLPRTLGIAVGQIDAKVDLVLATLMSVGSVSVFVFANSLQSFPVSVFGYAIAIAALPTLSIEFSQKKLSDFKQTLTSSLQQIFFLVVPFGVIFMVLRIPVVRLAFGAGSFSWEDTVATATTLSFFAIGLFAQAGVLLLARAFYALHDTLTPIKSGLIAVTFNVIASIIAYYLFYRVEVLGMTASAAAILNFLILLNMLHRKIGLEQKTLLTSTLKTFTASLIMGVFLYLTTHIRIQDKYLLDLLTDTTRTLNLFLSISLITIIGMLIYVFIAWLFKSQELQMFKVVFEKIRNIRKILVVEENQTIN</sequence>
<protein>
    <recommendedName>
        <fullName evidence="8">Probable lipid II flippase MurJ</fullName>
    </recommendedName>
</protein>
<evidence type="ECO:0000256" key="9">
    <source>
        <dbReference type="PIRNR" id="PIRNR002869"/>
    </source>
</evidence>
<dbReference type="PANTHER" id="PTHR47019">
    <property type="entry name" value="LIPID II FLIPPASE MURJ"/>
    <property type="match status" value="1"/>
</dbReference>
<comment type="caution">
    <text evidence="10">The sequence shown here is derived from an EMBL/GenBank/DDBJ whole genome shotgun (WGS) entry which is preliminary data.</text>
</comment>
<feature type="transmembrane region" description="Helical" evidence="8">
    <location>
        <begin position="501"/>
        <end position="525"/>
    </location>
</feature>
<accession>A0A1G1WSX2</accession>
<dbReference type="Proteomes" id="UP000177718">
    <property type="component" value="Unassembled WGS sequence"/>
</dbReference>
<evidence type="ECO:0000256" key="8">
    <source>
        <dbReference type="HAMAP-Rule" id="MF_02078"/>
    </source>
</evidence>
<dbReference type="PANTHER" id="PTHR47019:SF1">
    <property type="entry name" value="LIPID II FLIPPASE MURJ"/>
    <property type="match status" value="1"/>
</dbReference>
<feature type="transmembrane region" description="Helical" evidence="8">
    <location>
        <begin position="73"/>
        <end position="95"/>
    </location>
</feature>
<keyword evidence="2 8" id="KW-1003">Cell membrane</keyword>
<comment type="similarity">
    <text evidence="8 9">Belongs to the MurJ/MviN family.</text>
</comment>
<feature type="transmembrane region" description="Helical" evidence="8">
    <location>
        <begin position="292"/>
        <end position="311"/>
    </location>
</feature>
<dbReference type="NCBIfam" id="TIGR01695">
    <property type="entry name" value="murJ_mviN"/>
    <property type="match status" value="1"/>
</dbReference>
<dbReference type="CDD" id="cd13123">
    <property type="entry name" value="MATE_MurJ_like"/>
    <property type="match status" value="1"/>
</dbReference>
<dbReference type="GO" id="GO:0034204">
    <property type="term" value="P:lipid translocation"/>
    <property type="evidence" value="ECO:0007669"/>
    <property type="project" value="TreeGrafter"/>
</dbReference>
<evidence type="ECO:0000256" key="5">
    <source>
        <dbReference type="ARBA" id="ARBA00022984"/>
    </source>
</evidence>
<feature type="transmembrane region" description="Helical" evidence="8">
    <location>
        <begin position="25"/>
        <end position="45"/>
    </location>
</feature>
<feature type="transmembrane region" description="Helical" evidence="8">
    <location>
        <begin position="178"/>
        <end position="198"/>
    </location>
</feature>
<feature type="transmembrane region" description="Helical" evidence="8">
    <location>
        <begin position="405"/>
        <end position="423"/>
    </location>
</feature>
<dbReference type="GO" id="GO:0071555">
    <property type="term" value="P:cell wall organization"/>
    <property type="evidence" value="ECO:0007669"/>
    <property type="project" value="UniProtKB-UniRule"/>
</dbReference>
<dbReference type="InterPro" id="IPR051050">
    <property type="entry name" value="Lipid_II_flippase_MurJ/MviN"/>
</dbReference>
<evidence type="ECO:0000256" key="4">
    <source>
        <dbReference type="ARBA" id="ARBA00022960"/>
    </source>
</evidence>
<dbReference type="GO" id="GO:0015648">
    <property type="term" value="F:lipid-linked peptidoglycan transporter activity"/>
    <property type="evidence" value="ECO:0007669"/>
    <property type="project" value="UniProtKB-UniRule"/>
</dbReference>
<feature type="transmembrane region" description="Helical" evidence="8">
    <location>
        <begin position="460"/>
        <end position="481"/>
    </location>
</feature>
<keyword evidence="7 8" id="KW-0472">Membrane</keyword>
<dbReference type="UniPathway" id="UPA00219"/>
<gene>
    <name evidence="8" type="primary">murJ</name>
    <name evidence="10" type="ORF">A3A61_04430</name>
</gene>
<keyword evidence="6 8" id="KW-1133">Transmembrane helix</keyword>
<evidence type="ECO:0000256" key="7">
    <source>
        <dbReference type="ARBA" id="ARBA00023136"/>
    </source>
</evidence>
<feature type="transmembrane region" description="Helical" evidence="8">
    <location>
        <begin position="371"/>
        <end position="393"/>
    </location>
</feature>
<feature type="transmembrane region" description="Helical" evidence="8">
    <location>
        <begin position="153"/>
        <end position="171"/>
    </location>
</feature>
<dbReference type="AlphaFoldDB" id="A0A1G1WSX2"/>
<evidence type="ECO:0000256" key="3">
    <source>
        <dbReference type="ARBA" id="ARBA00022692"/>
    </source>
</evidence>
<dbReference type="GO" id="GO:0009252">
    <property type="term" value="P:peptidoglycan biosynthetic process"/>
    <property type="evidence" value="ECO:0007669"/>
    <property type="project" value="UniProtKB-UniRule"/>
</dbReference>
<comment type="pathway">
    <text evidence="8">Cell wall biogenesis; peptidoglycan biosynthesis.</text>
</comment>
<dbReference type="EMBL" id="MHDB01000040">
    <property type="protein sequence ID" value="OGY30846.1"/>
    <property type="molecule type" value="Genomic_DNA"/>
</dbReference>
<evidence type="ECO:0000256" key="6">
    <source>
        <dbReference type="ARBA" id="ARBA00022989"/>
    </source>
</evidence>
<evidence type="ECO:0000313" key="10">
    <source>
        <dbReference type="EMBL" id="OGY30846.1"/>
    </source>
</evidence>
<organism evidence="10 11">
    <name type="scientific">Candidatus Woykebacteria bacterium RIFCSPLOWO2_01_FULL_43_14</name>
    <dbReference type="NCBI Taxonomy" id="1802605"/>
    <lineage>
        <taxon>Bacteria</taxon>
        <taxon>Candidatus Woykeibacteriota</taxon>
    </lineage>
</organism>
<keyword evidence="4 8" id="KW-0133">Cell shape</keyword>
<evidence type="ECO:0000256" key="1">
    <source>
        <dbReference type="ARBA" id="ARBA00004651"/>
    </source>
</evidence>
<keyword evidence="3 8" id="KW-0812">Transmembrane</keyword>
<dbReference type="InterPro" id="IPR004268">
    <property type="entry name" value="MurJ"/>
</dbReference>
<feature type="transmembrane region" description="Helical" evidence="8">
    <location>
        <begin position="102"/>
        <end position="133"/>
    </location>
</feature>
<dbReference type="PIRSF" id="PIRSF002869">
    <property type="entry name" value="MviN"/>
    <property type="match status" value="1"/>
</dbReference>
<feature type="transmembrane region" description="Helical" evidence="8">
    <location>
        <begin position="269"/>
        <end position="286"/>
    </location>
</feature>
<dbReference type="PRINTS" id="PR01806">
    <property type="entry name" value="VIRFACTRMVIN"/>
</dbReference>
<dbReference type="GO" id="GO:0008360">
    <property type="term" value="P:regulation of cell shape"/>
    <property type="evidence" value="ECO:0007669"/>
    <property type="project" value="UniProtKB-UniRule"/>
</dbReference>
<reference evidence="10 11" key="1">
    <citation type="journal article" date="2016" name="Nat. Commun.">
        <title>Thousands of microbial genomes shed light on interconnected biogeochemical processes in an aquifer system.</title>
        <authorList>
            <person name="Anantharaman K."/>
            <person name="Brown C.T."/>
            <person name="Hug L.A."/>
            <person name="Sharon I."/>
            <person name="Castelle C.J."/>
            <person name="Probst A.J."/>
            <person name="Thomas B.C."/>
            <person name="Singh A."/>
            <person name="Wilkins M.J."/>
            <person name="Karaoz U."/>
            <person name="Brodie E.L."/>
            <person name="Williams K.H."/>
            <person name="Hubbard S.S."/>
            <person name="Banfield J.F."/>
        </authorList>
    </citation>
    <scope>NUCLEOTIDE SEQUENCE [LARGE SCALE GENOMIC DNA]</scope>
</reference>
<dbReference type="HAMAP" id="MF_02078">
    <property type="entry name" value="MurJ_MviN"/>
    <property type="match status" value="1"/>
</dbReference>
<dbReference type="STRING" id="1802605.A3A61_04430"/>
<keyword evidence="5 8" id="KW-0573">Peptidoglycan synthesis</keyword>
<feature type="transmembrane region" description="Helical" evidence="8">
    <location>
        <begin position="204"/>
        <end position="226"/>
    </location>
</feature>
<evidence type="ECO:0000256" key="2">
    <source>
        <dbReference type="ARBA" id="ARBA00022475"/>
    </source>
</evidence>
<dbReference type="GO" id="GO:0005886">
    <property type="term" value="C:plasma membrane"/>
    <property type="evidence" value="ECO:0007669"/>
    <property type="project" value="UniProtKB-SubCell"/>
</dbReference>
<keyword evidence="8 9" id="KW-0813">Transport</keyword>
<comment type="subcellular location">
    <subcellularLocation>
        <location evidence="1 8">Cell membrane</location>
        <topology evidence="1 8">Multi-pass membrane protein</topology>
    </subcellularLocation>
</comment>
<evidence type="ECO:0000313" key="11">
    <source>
        <dbReference type="Proteomes" id="UP000177718"/>
    </source>
</evidence>
<keyword evidence="8 9" id="KW-0961">Cell wall biogenesis/degradation</keyword>
<feature type="transmembrane region" description="Helical" evidence="8">
    <location>
        <begin position="332"/>
        <end position="351"/>
    </location>
</feature>
<comment type="function">
    <text evidence="8 9">Involved in peptidoglycan biosynthesis. Transports lipid-linked peptidoglycan precursors from the inner to the outer leaflet of the cytoplasmic membrane.</text>
</comment>
<dbReference type="Pfam" id="PF03023">
    <property type="entry name" value="MurJ"/>
    <property type="match status" value="1"/>
</dbReference>
<name>A0A1G1WSX2_9BACT</name>